<comment type="caution">
    <text evidence="2">The sequence shown here is derived from an EMBL/GenBank/DDBJ whole genome shotgun (WGS) entry which is preliminary data.</text>
</comment>
<evidence type="ECO:0000313" key="2">
    <source>
        <dbReference type="EMBL" id="MBL0004707.1"/>
    </source>
</evidence>
<dbReference type="EMBL" id="JADKGK010000021">
    <property type="protein sequence ID" value="MBL0004707.1"/>
    <property type="molecule type" value="Genomic_DNA"/>
</dbReference>
<feature type="domain" description="Helix-turn-helix" evidence="1">
    <location>
        <begin position="6"/>
        <end position="52"/>
    </location>
</feature>
<protein>
    <recommendedName>
        <fullName evidence="1">Helix-turn-helix domain-containing protein</fullName>
    </recommendedName>
</protein>
<evidence type="ECO:0000313" key="3">
    <source>
        <dbReference type="Proteomes" id="UP000886632"/>
    </source>
</evidence>
<sequence>MVADSLSVAAAAAVLGVHPQRIHQRIREGSLPAERVGHQWAVDASDLHRIKNQTRPGRPLSPRSAWDLLAVAANAPEASKLSPSARSRARSRLRNLLDDVASADLDDAAARLASALRNRANRALFAASPRDLPDLREDERIHLSGVSLRESNMSAGDLVEGYLPASRLGAFVDDYLLSPASHARANVVLHVIPADAAHPAHSSLIDMVQSPLALAADLAEHGGVRERDEALRSLSDLRARLADKTPADRGTNHG</sequence>
<dbReference type="Pfam" id="PF12728">
    <property type="entry name" value="HTH_17"/>
    <property type="match status" value="1"/>
</dbReference>
<proteinExistence type="predicted"/>
<evidence type="ECO:0000259" key="1">
    <source>
        <dbReference type="Pfam" id="PF12728"/>
    </source>
</evidence>
<dbReference type="Proteomes" id="UP000886632">
    <property type="component" value="Unassembled WGS sequence"/>
</dbReference>
<name>A0A9D7TB90_9MICO</name>
<dbReference type="AlphaFoldDB" id="A0A9D7TB90"/>
<organism evidence="2 3">
    <name type="scientific">Candidatus Phosphoribacter hodrii</name>
    <dbReference type="NCBI Taxonomy" id="2953743"/>
    <lineage>
        <taxon>Bacteria</taxon>
        <taxon>Bacillati</taxon>
        <taxon>Actinomycetota</taxon>
        <taxon>Actinomycetes</taxon>
        <taxon>Micrococcales</taxon>
        <taxon>Dermatophilaceae</taxon>
        <taxon>Candidatus Phosphoribacter</taxon>
    </lineage>
</organism>
<accession>A0A9D7TB90</accession>
<gene>
    <name evidence="2" type="ORF">IPP00_12200</name>
</gene>
<dbReference type="InterPro" id="IPR041657">
    <property type="entry name" value="HTH_17"/>
</dbReference>
<reference evidence="2" key="1">
    <citation type="submission" date="2020-10" db="EMBL/GenBank/DDBJ databases">
        <title>Connecting structure to function with the recovery of over 1000 high-quality activated sludge metagenome-assembled genomes encoding full-length rRNA genes using long-read sequencing.</title>
        <authorList>
            <person name="Singleton C.M."/>
            <person name="Petriglieri F."/>
            <person name="Kristensen J.M."/>
            <person name="Kirkegaard R.H."/>
            <person name="Michaelsen T.Y."/>
            <person name="Andersen M.H."/>
            <person name="Karst S.M."/>
            <person name="Dueholm M.S."/>
            <person name="Nielsen P.H."/>
            <person name="Albertsen M."/>
        </authorList>
    </citation>
    <scope>NUCLEOTIDE SEQUENCE</scope>
    <source>
        <strain evidence="2">Ribe_18-Q3-R11-54_MAXAC.001</strain>
    </source>
</reference>